<dbReference type="GO" id="GO:0003700">
    <property type="term" value="F:DNA-binding transcription factor activity"/>
    <property type="evidence" value="ECO:0007669"/>
    <property type="project" value="InterPro"/>
</dbReference>
<dbReference type="PANTHER" id="PTHR30346">
    <property type="entry name" value="TRANSCRIPTIONAL DUAL REGULATOR HCAR-RELATED"/>
    <property type="match status" value="1"/>
</dbReference>
<evidence type="ECO:0000313" key="7">
    <source>
        <dbReference type="Proteomes" id="UP000188937"/>
    </source>
</evidence>
<dbReference type="AlphaFoldDB" id="A0A1U9KGL0"/>
<dbReference type="Gene3D" id="3.40.190.10">
    <property type="entry name" value="Periplasmic binding protein-like II"/>
    <property type="match status" value="2"/>
</dbReference>
<organism evidence="6 7">
    <name type="scientific">Acetobacter aceti</name>
    <dbReference type="NCBI Taxonomy" id="435"/>
    <lineage>
        <taxon>Bacteria</taxon>
        <taxon>Pseudomonadati</taxon>
        <taxon>Pseudomonadota</taxon>
        <taxon>Alphaproteobacteria</taxon>
        <taxon>Acetobacterales</taxon>
        <taxon>Acetobacteraceae</taxon>
        <taxon>Acetobacter</taxon>
        <taxon>Acetobacter subgen. Acetobacter</taxon>
    </lineage>
</organism>
<dbReference type="OrthoDB" id="9775392at2"/>
<dbReference type="Gene3D" id="1.10.10.10">
    <property type="entry name" value="Winged helix-like DNA-binding domain superfamily/Winged helix DNA-binding domain"/>
    <property type="match status" value="1"/>
</dbReference>
<dbReference type="InterPro" id="IPR036390">
    <property type="entry name" value="WH_DNA-bd_sf"/>
</dbReference>
<dbReference type="InterPro" id="IPR005119">
    <property type="entry name" value="LysR_subst-bd"/>
</dbReference>
<dbReference type="PROSITE" id="PS50931">
    <property type="entry name" value="HTH_LYSR"/>
    <property type="match status" value="1"/>
</dbReference>
<dbReference type="InterPro" id="IPR000847">
    <property type="entry name" value="LysR_HTH_N"/>
</dbReference>
<dbReference type="EMBL" id="CP014692">
    <property type="protein sequence ID" value="AQS84906.1"/>
    <property type="molecule type" value="Genomic_DNA"/>
</dbReference>
<dbReference type="GO" id="GO:0032993">
    <property type="term" value="C:protein-DNA complex"/>
    <property type="evidence" value="ECO:0007669"/>
    <property type="project" value="TreeGrafter"/>
</dbReference>
<feature type="domain" description="HTH lysR-type" evidence="5">
    <location>
        <begin position="5"/>
        <end position="63"/>
    </location>
</feature>
<keyword evidence="7" id="KW-1185">Reference proteome</keyword>
<dbReference type="eggNOG" id="COG0583">
    <property type="taxonomic scope" value="Bacteria"/>
</dbReference>
<sequence>MMILPSPQQLRYLLALAELRHFGRAASACAVTQSTLSAGILALERQLDASLLDREVGKRVVFTLLGEEVVRRARVALELLEGISQIAQASREPMTGPVRLGVIPTIGPFILPRLIPLVREWFPQIRLIITEDMTERLIEKIAIGRLDAMLLAMPCICEGLETIPLWRDPFVLALPSNHGLAKLPAVPLEMLTDERMVLLEDGHCLRDQTVDVCRQERNWAGSEPESAHTASSLHTLVRMVGENLGVGLLPRLAVDSGILDGTGVVARPVTGGPAWRTIGLGWRLKSPRTEDFRVLARTLKKLAPSNAEAVLLDEER</sequence>
<evidence type="ECO:0000259" key="5">
    <source>
        <dbReference type="PROSITE" id="PS50931"/>
    </source>
</evidence>
<dbReference type="RefSeq" id="WP_077812949.1">
    <property type="nucleotide sequence ID" value="NZ_CP014692.1"/>
</dbReference>
<protein>
    <submittedName>
        <fullName evidence="6">LysR family transcriptional regulator</fullName>
    </submittedName>
</protein>
<evidence type="ECO:0000256" key="2">
    <source>
        <dbReference type="ARBA" id="ARBA00023015"/>
    </source>
</evidence>
<dbReference type="Proteomes" id="UP000188937">
    <property type="component" value="Chromosome"/>
</dbReference>
<dbReference type="InterPro" id="IPR036388">
    <property type="entry name" value="WH-like_DNA-bd_sf"/>
</dbReference>
<dbReference type="KEGG" id="aace:A0U92_09100"/>
<proteinExistence type="inferred from homology"/>
<evidence type="ECO:0000313" key="6">
    <source>
        <dbReference type="EMBL" id="AQS84906.1"/>
    </source>
</evidence>
<dbReference type="Pfam" id="PF03466">
    <property type="entry name" value="LysR_substrate"/>
    <property type="match status" value="1"/>
</dbReference>
<dbReference type="GO" id="GO:0003677">
    <property type="term" value="F:DNA binding"/>
    <property type="evidence" value="ECO:0007669"/>
    <property type="project" value="UniProtKB-KW"/>
</dbReference>
<keyword evidence="3" id="KW-0238">DNA-binding</keyword>
<accession>A0A1U9KGL0</accession>
<dbReference type="CDD" id="cd08411">
    <property type="entry name" value="PBP2_OxyR"/>
    <property type="match status" value="1"/>
</dbReference>
<keyword evidence="4" id="KW-0804">Transcription</keyword>
<keyword evidence="2" id="KW-0805">Transcription regulation</keyword>
<evidence type="ECO:0000256" key="3">
    <source>
        <dbReference type="ARBA" id="ARBA00023125"/>
    </source>
</evidence>
<evidence type="ECO:0000256" key="1">
    <source>
        <dbReference type="ARBA" id="ARBA00009437"/>
    </source>
</evidence>
<evidence type="ECO:0000256" key="4">
    <source>
        <dbReference type="ARBA" id="ARBA00023163"/>
    </source>
</evidence>
<dbReference type="SUPFAM" id="SSF53850">
    <property type="entry name" value="Periplasmic binding protein-like II"/>
    <property type="match status" value="1"/>
</dbReference>
<comment type="similarity">
    <text evidence="1">Belongs to the LysR transcriptional regulatory family.</text>
</comment>
<dbReference type="SUPFAM" id="SSF46785">
    <property type="entry name" value="Winged helix' DNA-binding domain"/>
    <property type="match status" value="1"/>
</dbReference>
<gene>
    <name evidence="6" type="ORF">A0U92_09100</name>
</gene>
<dbReference type="PANTHER" id="PTHR30346:SF10">
    <property type="entry name" value="TRANSCRIPTIONAL REGULATOR OF OXIDATIVE STRESS OXYR"/>
    <property type="match status" value="1"/>
</dbReference>
<dbReference type="Pfam" id="PF00126">
    <property type="entry name" value="HTH_1"/>
    <property type="match status" value="1"/>
</dbReference>
<name>A0A1U9KGL0_ACEAC</name>
<reference evidence="6 7" key="1">
    <citation type="submission" date="2016-03" db="EMBL/GenBank/DDBJ databases">
        <title>Acetic acid bacteria sequencing.</title>
        <authorList>
            <person name="Brandt J."/>
            <person name="Jakob F."/>
            <person name="Vogel R.F."/>
        </authorList>
    </citation>
    <scope>NUCLEOTIDE SEQUENCE [LARGE SCALE GENOMIC DNA]</scope>
    <source>
        <strain evidence="6 7">TMW2.1153</strain>
    </source>
</reference>
<dbReference type="STRING" id="435.A0U92_09100"/>